<name>A0A9Q8S961_9PEZI</name>
<organism evidence="1 2">
    <name type="scientific">Colletotrichum lupini</name>
    <dbReference type="NCBI Taxonomy" id="145971"/>
    <lineage>
        <taxon>Eukaryota</taxon>
        <taxon>Fungi</taxon>
        <taxon>Dikarya</taxon>
        <taxon>Ascomycota</taxon>
        <taxon>Pezizomycotina</taxon>
        <taxon>Sordariomycetes</taxon>
        <taxon>Hypocreomycetidae</taxon>
        <taxon>Glomerellales</taxon>
        <taxon>Glomerellaceae</taxon>
        <taxon>Colletotrichum</taxon>
        <taxon>Colletotrichum acutatum species complex</taxon>
    </lineage>
</organism>
<accession>A0A9Q8S961</accession>
<dbReference type="GeneID" id="73334208"/>
<evidence type="ECO:0000313" key="1">
    <source>
        <dbReference type="EMBL" id="UQC73501.1"/>
    </source>
</evidence>
<gene>
    <name evidence="1" type="ORF">CLUP02_00146</name>
</gene>
<dbReference type="EMBL" id="CP019471">
    <property type="protein sequence ID" value="UQC73501.1"/>
    <property type="molecule type" value="Genomic_DNA"/>
</dbReference>
<dbReference type="KEGG" id="clup:CLUP02_00146"/>
<dbReference type="Proteomes" id="UP000830671">
    <property type="component" value="Chromosome 1"/>
</dbReference>
<dbReference type="RefSeq" id="XP_049135155.1">
    <property type="nucleotide sequence ID" value="XM_049279198.1"/>
</dbReference>
<sequence>MQATLPSLPHEILRGSLPLPNRLSVSDRYFLRIPGHQDSFHSQTHSHSHLIAHTQTRHFASSYRRFNLPNPAIGPAHPGCHKANSKASLLAQSGFIPQGPPCLRRRIPTQTAINRISLSRGLLCTSSHSLQSQGTFVIGSSRECGMHALHPLLLMAIMDEPLLSKSGGAILPLSTIEAVRGLIGVLVHISDSLIGRVKLLYYTHKLMNSILGTHLNLVLGQLPQANHVIRSSLKDQSTQRLLSKLVRRATGYNSLIPLHLAYEMKSSVDPYDRIIISAIGVDISGIRTAPPLCFANKSHFADS</sequence>
<protein>
    <submittedName>
        <fullName evidence="1">Uncharacterized protein</fullName>
    </submittedName>
</protein>
<keyword evidence="2" id="KW-1185">Reference proteome</keyword>
<evidence type="ECO:0000313" key="2">
    <source>
        <dbReference type="Proteomes" id="UP000830671"/>
    </source>
</evidence>
<proteinExistence type="predicted"/>
<dbReference type="AlphaFoldDB" id="A0A9Q8S961"/>
<reference evidence="1" key="1">
    <citation type="journal article" date="2021" name="Mol. Plant Microbe Interact.">
        <title>Complete Genome Sequence of the Plant-Pathogenic Fungus Colletotrichum lupini.</title>
        <authorList>
            <person name="Baroncelli R."/>
            <person name="Pensec F."/>
            <person name="Da Lio D."/>
            <person name="Boufleur T."/>
            <person name="Vicente I."/>
            <person name="Sarrocco S."/>
            <person name="Picot A."/>
            <person name="Baraldi E."/>
            <person name="Sukno S."/>
            <person name="Thon M."/>
            <person name="Le Floch G."/>
        </authorList>
    </citation>
    <scope>NUCLEOTIDE SEQUENCE</scope>
    <source>
        <strain evidence="1">IMI 504893</strain>
    </source>
</reference>